<accession>A0A507BM03</accession>
<dbReference type="PROSITE" id="PS50191">
    <property type="entry name" value="CRAL_TRIO"/>
    <property type="match status" value="1"/>
</dbReference>
<dbReference type="CDD" id="cd00170">
    <property type="entry name" value="SEC14"/>
    <property type="match status" value="1"/>
</dbReference>
<dbReference type="Pfam" id="PF03765">
    <property type="entry name" value="CRAL_TRIO_N"/>
    <property type="match status" value="1"/>
</dbReference>
<dbReference type="SMART" id="SM01100">
    <property type="entry name" value="CRAL_TRIO_N"/>
    <property type="match status" value="1"/>
</dbReference>
<dbReference type="AlphaFoldDB" id="A0A507BM03"/>
<dbReference type="SMART" id="SM00516">
    <property type="entry name" value="SEC14"/>
    <property type="match status" value="1"/>
</dbReference>
<dbReference type="RefSeq" id="XP_030999912.1">
    <property type="nucleotide sequence ID" value="XM_031136930.1"/>
</dbReference>
<dbReference type="OrthoDB" id="1434354at2759"/>
<evidence type="ECO:0000313" key="4">
    <source>
        <dbReference type="Proteomes" id="UP000319257"/>
    </source>
</evidence>
<feature type="compositionally biased region" description="Basic and acidic residues" evidence="1">
    <location>
        <begin position="1"/>
        <end position="17"/>
    </location>
</feature>
<dbReference type="InterPro" id="IPR011074">
    <property type="entry name" value="CRAL/TRIO_N_dom"/>
</dbReference>
<dbReference type="EMBL" id="SKBQ01000011">
    <property type="protein sequence ID" value="TPX18201.1"/>
    <property type="molecule type" value="Genomic_DNA"/>
</dbReference>
<dbReference type="GeneID" id="41970157"/>
<dbReference type="Gene3D" id="3.40.525.10">
    <property type="entry name" value="CRAL-TRIO lipid binding domain"/>
    <property type="match status" value="1"/>
</dbReference>
<proteinExistence type="predicted"/>
<dbReference type="Proteomes" id="UP000319257">
    <property type="component" value="Unassembled WGS sequence"/>
</dbReference>
<dbReference type="InterPro" id="IPR051026">
    <property type="entry name" value="PI/PC_transfer"/>
</dbReference>
<dbReference type="InterPro" id="IPR036865">
    <property type="entry name" value="CRAL-TRIO_dom_sf"/>
</dbReference>
<organism evidence="3 4">
    <name type="scientific">Thyridium curvatum</name>
    <dbReference type="NCBI Taxonomy" id="1093900"/>
    <lineage>
        <taxon>Eukaryota</taxon>
        <taxon>Fungi</taxon>
        <taxon>Dikarya</taxon>
        <taxon>Ascomycota</taxon>
        <taxon>Pezizomycotina</taxon>
        <taxon>Sordariomycetes</taxon>
        <taxon>Sordariomycetidae</taxon>
        <taxon>Thyridiales</taxon>
        <taxon>Thyridiaceae</taxon>
        <taxon>Thyridium</taxon>
    </lineage>
</organism>
<evidence type="ECO:0000256" key="1">
    <source>
        <dbReference type="SAM" id="MobiDB-lite"/>
    </source>
</evidence>
<dbReference type="FunCoup" id="A0A507BM03">
    <property type="interactions" value="436"/>
</dbReference>
<dbReference type="SUPFAM" id="SSF46938">
    <property type="entry name" value="CRAL/TRIO N-terminal domain"/>
    <property type="match status" value="1"/>
</dbReference>
<gene>
    <name evidence="3" type="ORF">E0L32_002710</name>
</gene>
<dbReference type="Pfam" id="PF00650">
    <property type="entry name" value="CRAL_TRIO"/>
    <property type="match status" value="1"/>
</dbReference>
<dbReference type="Gene3D" id="1.10.8.20">
    <property type="entry name" value="N-terminal domain of phosphatidylinositol transfer protein sec14p"/>
    <property type="match status" value="1"/>
</dbReference>
<protein>
    <recommendedName>
        <fullName evidence="2">CRAL-TRIO domain-containing protein</fullName>
    </recommendedName>
</protein>
<evidence type="ECO:0000259" key="2">
    <source>
        <dbReference type="PROSITE" id="PS50191"/>
    </source>
</evidence>
<dbReference type="PANTHER" id="PTHR45657:SF1">
    <property type="entry name" value="CRAL-TRIO DOMAIN-CONTAINING PROTEIN YKL091C-RELATED"/>
    <property type="match status" value="1"/>
</dbReference>
<dbReference type="PANTHER" id="PTHR45657">
    <property type="entry name" value="CRAL-TRIO DOMAIN-CONTAINING PROTEIN YKL091C-RELATED"/>
    <property type="match status" value="1"/>
</dbReference>
<feature type="domain" description="CRAL-TRIO" evidence="2">
    <location>
        <begin position="105"/>
        <end position="278"/>
    </location>
</feature>
<reference evidence="3 4" key="1">
    <citation type="submission" date="2019-06" db="EMBL/GenBank/DDBJ databases">
        <title>Draft genome sequence of the filamentous fungus Phialemoniopsis curvata isolated from diesel fuel.</title>
        <authorList>
            <person name="Varaljay V.A."/>
            <person name="Lyon W.J."/>
            <person name="Crouch A.L."/>
            <person name="Drake C.E."/>
            <person name="Hollomon J.M."/>
            <person name="Nadeau L.J."/>
            <person name="Nunn H.S."/>
            <person name="Stevenson B.S."/>
            <person name="Bojanowski C.L."/>
            <person name="Crookes-Goodson W.J."/>
        </authorList>
    </citation>
    <scope>NUCLEOTIDE SEQUENCE [LARGE SCALE GENOMIC DNA]</scope>
    <source>
        <strain evidence="3 4">D216</strain>
    </source>
</reference>
<dbReference type="InterPro" id="IPR036273">
    <property type="entry name" value="CRAL/TRIO_N_dom_sf"/>
</dbReference>
<dbReference type="SUPFAM" id="SSF52087">
    <property type="entry name" value="CRAL/TRIO domain"/>
    <property type="match status" value="1"/>
</dbReference>
<feature type="region of interest" description="Disordered" evidence="1">
    <location>
        <begin position="297"/>
        <end position="343"/>
    </location>
</feature>
<dbReference type="STRING" id="1093900.A0A507BM03"/>
<dbReference type="PRINTS" id="PR00180">
    <property type="entry name" value="CRETINALDHBP"/>
</dbReference>
<feature type="region of interest" description="Disordered" evidence="1">
    <location>
        <begin position="1"/>
        <end position="20"/>
    </location>
</feature>
<dbReference type="InParanoid" id="A0A507BM03"/>
<name>A0A507BM03_9PEZI</name>
<feature type="compositionally biased region" description="Low complexity" evidence="1">
    <location>
        <begin position="319"/>
        <end position="343"/>
    </location>
</feature>
<dbReference type="InterPro" id="IPR001251">
    <property type="entry name" value="CRAL-TRIO_dom"/>
</dbReference>
<sequence>MATPEKREMELEPKYDDYDYPITAPEPRDGHPGYLTEQQQAQVHQLRLMLEAQGFKERLDTLTLLRFLRARKFDVNLSFQMFVDCEKWRKDTKLDEELPNWEYPEKKALFQYYPQYYHKTDKDGRPVYIEQLGSIDLTAMYKITTAERMLTNLAVEYERVSDPRLPACSRKAGHLLETCCTIMDLKGVGLTKAPQVYGYVRQASAMSQNYYPERLGRLYVINAPWGFSTVWSMIKGWLDPVTVQKIHILGSGYQKELLAQVPPENLPKEFGGTCACAEGCENSDAGPWHDEQWAREPKWAKKGDASTTIQGAPSEVQEGKAAAEGAAAAPAPAEDVAGAKATA</sequence>
<keyword evidence="4" id="KW-1185">Reference proteome</keyword>
<comment type="caution">
    <text evidence="3">The sequence shown here is derived from an EMBL/GenBank/DDBJ whole genome shotgun (WGS) entry which is preliminary data.</text>
</comment>
<evidence type="ECO:0000313" key="3">
    <source>
        <dbReference type="EMBL" id="TPX18201.1"/>
    </source>
</evidence>